<dbReference type="AlphaFoldDB" id="A0AAD5APX2"/>
<accession>A0AAD5APX2</accession>
<evidence type="ECO:0000256" key="4">
    <source>
        <dbReference type="SAM" id="MobiDB-lite"/>
    </source>
</evidence>
<feature type="region of interest" description="Disordered" evidence="4">
    <location>
        <begin position="499"/>
        <end position="530"/>
    </location>
</feature>
<evidence type="ECO:0000256" key="3">
    <source>
        <dbReference type="ARBA" id="ARBA00022833"/>
    </source>
</evidence>
<dbReference type="InterPro" id="IPR036236">
    <property type="entry name" value="Znf_C2H2_sf"/>
</dbReference>
<evidence type="ECO:0000313" key="7">
    <source>
        <dbReference type="Proteomes" id="UP001205998"/>
    </source>
</evidence>
<keyword evidence="7" id="KW-1185">Reference proteome</keyword>
<feature type="region of interest" description="Disordered" evidence="4">
    <location>
        <begin position="419"/>
        <end position="482"/>
    </location>
</feature>
<evidence type="ECO:0000313" key="6">
    <source>
        <dbReference type="EMBL" id="KAI5620151.1"/>
    </source>
</evidence>
<dbReference type="SUPFAM" id="SSF57667">
    <property type="entry name" value="beta-beta-alpha zinc fingers"/>
    <property type="match status" value="1"/>
</dbReference>
<feature type="region of interest" description="Disordered" evidence="4">
    <location>
        <begin position="567"/>
        <end position="618"/>
    </location>
</feature>
<dbReference type="PANTHER" id="PTHR17614:SF13">
    <property type="entry name" value="ZINC FINGER PROTEIN 804A"/>
    <property type="match status" value="1"/>
</dbReference>
<feature type="compositionally biased region" description="Polar residues" evidence="4">
    <location>
        <begin position="513"/>
        <end position="530"/>
    </location>
</feature>
<dbReference type="Proteomes" id="UP001205998">
    <property type="component" value="Unassembled WGS sequence"/>
</dbReference>
<feature type="region of interest" description="Disordered" evidence="4">
    <location>
        <begin position="280"/>
        <end position="321"/>
    </location>
</feature>
<comment type="caution">
    <text evidence="6">The sequence shown here is derived from an EMBL/GenBank/DDBJ whole genome shotgun (WGS) entry which is preliminary data.</text>
</comment>
<name>A0AAD5APX2_SILAS</name>
<protein>
    <submittedName>
        <fullName evidence="6">Zinc finger protein 804A</fullName>
    </submittedName>
</protein>
<dbReference type="InterPro" id="IPR013087">
    <property type="entry name" value="Znf_C2H2_type"/>
</dbReference>
<feature type="compositionally biased region" description="Basic residues" evidence="4">
    <location>
        <begin position="449"/>
        <end position="466"/>
    </location>
</feature>
<dbReference type="InterPro" id="IPR052445">
    <property type="entry name" value="ZnF-G_patch_domain"/>
</dbReference>
<dbReference type="GO" id="GO:0005634">
    <property type="term" value="C:nucleus"/>
    <property type="evidence" value="ECO:0007669"/>
    <property type="project" value="TreeGrafter"/>
</dbReference>
<feature type="compositionally biased region" description="Basic and acidic residues" evidence="4">
    <location>
        <begin position="439"/>
        <end position="448"/>
    </location>
</feature>
<keyword evidence="2" id="KW-0863">Zinc-finger</keyword>
<evidence type="ECO:0000256" key="2">
    <source>
        <dbReference type="ARBA" id="ARBA00022771"/>
    </source>
</evidence>
<evidence type="ECO:0000256" key="1">
    <source>
        <dbReference type="ARBA" id="ARBA00022723"/>
    </source>
</evidence>
<dbReference type="GO" id="GO:0008270">
    <property type="term" value="F:zinc ion binding"/>
    <property type="evidence" value="ECO:0007669"/>
    <property type="project" value="UniProtKB-KW"/>
</dbReference>
<feature type="domain" description="C2H2-type" evidence="5">
    <location>
        <begin position="57"/>
        <end position="79"/>
    </location>
</feature>
<organism evidence="6 7">
    <name type="scientific">Silurus asotus</name>
    <name type="common">Amur catfish</name>
    <name type="synonym">Parasilurus asotus</name>
    <dbReference type="NCBI Taxonomy" id="30991"/>
    <lineage>
        <taxon>Eukaryota</taxon>
        <taxon>Metazoa</taxon>
        <taxon>Chordata</taxon>
        <taxon>Craniata</taxon>
        <taxon>Vertebrata</taxon>
        <taxon>Euteleostomi</taxon>
        <taxon>Actinopterygii</taxon>
        <taxon>Neopterygii</taxon>
        <taxon>Teleostei</taxon>
        <taxon>Ostariophysi</taxon>
        <taxon>Siluriformes</taxon>
        <taxon>Siluridae</taxon>
        <taxon>Silurus</taxon>
    </lineage>
</organism>
<keyword evidence="3" id="KW-0862">Zinc</keyword>
<dbReference type="PROSITE" id="PS00028">
    <property type="entry name" value="ZINC_FINGER_C2H2_1"/>
    <property type="match status" value="1"/>
</dbReference>
<reference evidence="6" key="1">
    <citation type="submission" date="2018-07" db="EMBL/GenBank/DDBJ databases">
        <title>Comparative genomics of catfishes provides insights into carnivory and benthic adaptation.</title>
        <authorList>
            <person name="Zhang Y."/>
            <person name="Wang D."/>
            <person name="Peng Z."/>
            <person name="Zheng S."/>
            <person name="Shao F."/>
            <person name="Tao W."/>
        </authorList>
    </citation>
    <scope>NUCLEOTIDE SEQUENCE</scope>
    <source>
        <strain evidence="6">Chongqing</strain>
    </source>
</reference>
<dbReference type="PANTHER" id="PTHR17614">
    <property type="entry name" value="ZINC FINGER-CONTAINING"/>
    <property type="match status" value="1"/>
</dbReference>
<feature type="compositionally biased region" description="Acidic residues" evidence="4">
    <location>
        <begin position="609"/>
        <end position="618"/>
    </location>
</feature>
<evidence type="ECO:0000259" key="5">
    <source>
        <dbReference type="PROSITE" id="PS00028"/>
    </source>
</evidence>
<keyword evidence="1" id="KW-0479">Metal-binding</keyword>
<dbReference type="EMBL" id="MU551650">
    <property type="protein sequence ID" value="KAI5620151.1"/>
    <property type="molecule type" value="Genomic_DNA"/>
</dbReference>
<gene>
    <name evidence="6" type="ORF">C0J50_20286</name>
</gene>
<proteinExistence type="predicted"/>
<feature type="compositionally biased region" description="Polar residues" evidence="4">
    <location>
        <begin position="290"/>
        <end position="310"/>
    </location>
</feature>
<sequence>MACYYIVISSTHLSNGHFRNIKGVFRGPLCRNGNLDYAEKEKTLAKALEDLKANFYCQLCDKQYYKHQEFDNHINSYDHAHKQRLKELKQREFARNVASKLRKDEQKQERALRRLHKLAEQRREVQCSAPGSGPMFKSTTVAVESLNKSCFMDKDENQNIAEQETESQISWPYRGITKKQTLRRKIAFSFSFPKRASLKLESSAAVFCESAEEKKLINYNTEMVTDQKSSSKSALNDAMPPSDLCAFLVYSEDRSVSPISHFTAVPGGSDLSLDLEESNIPENKEDNGQEESTISNAPQPTSCEVNSFQSQEKDNTSLRRPSQPFISVVGRDGKTIFQWPSEMVYFTKTEPSISFGCNPLHFDFRGSQFRKSSDDLQNKNDQELSFISEKSPKTSSVSCEISTEEATCKVEKKKRKCHLHSSTAQSKYKHLKNWAQSSKRAEDKLQGRERRHYRSQHKKRHKRRSRREKEDHSELEQSANMKKWTKLHKQEGFESQFKGCAAQREQPLEKSKQSAQNQAENNSIVSSAGSSVEAEKVLDNSAEIVDVSALEQTMMTQNDSHRLSMISSDRETSASDHSSPTIPKKRKSDSQSKEDNVWSDQAQCGVTEELGEEEKEEEEDVFCQNHGCKRQKMDQTTPLPDEQAVSVLNDSEGTMDIDSTWNIPDLKDTAPCDAVEGDNAAGEASIDKNPIPCSSEINSQAVTERDLQPKDTNQLPIVRNCDSATEQESANECKKCPISSRVKEKEKVSHDKSCQHTPPLPGFQLRDEEMPKCAIRGPFNPMLCFTSQLSGVETHGLLHSHTHKHVLHQKVFSPKLRPTLPISSPVLHPVHLASAIPSSSITVLQHHSTFLPAQPSLFAQVVPVSRFPLAPEITPFITSSQVSMVAPPSIHTTAVTFHTLPQPQVFRPLLHPPAPFPPLLPHHTTVIPLQPLF</sequence>